<evidence type="ECO:0000256" key="7">
    <source>
        <dbReference type="ARBA" id="ARBA00022958"/>
    </source>
</evidence>
<dbReference type="RefSeq" id="WP_184102723.1">
    <property type="nucleotide sequence ID" value="NZ_JACHHN010000009.1"/>
</dbReference>
<keyword evidence="4" id="KW-0050">Antiport</keyword>
<dbReference type="Gene3D" id="3.40.50.720">
    <property type="entry name" value="NAD(P)-binding Rossmann-like Domain"/>
    <property type="match status" value="1"/>
</dbReference>
<dbReference type="PROSITE" id="PS51201">
    <property type="entry name" value="RCK_N"/>
    <property type="match status" value="1"/>
</dbReference>
<dbReference type="GO" id="GO:0005886">
    <property type="term" value="C:plasma membrane"/>
    <property type="evidence" value="ECO:0007669"/>
    <property type="project" value="TreeGrafter"/>
</dbReference>
<feature type="domain" description="RCK N-terminal" evidence="12">
    <location>
        <begin position="423"/>
        <end position="540"/>
    </location>
</feature>
<dbReference type="InterPro" id="IPR038770">
    <property type="entry name" value="Na+/solute_symporter_sf"/>
</dbReference>
<feature type="domain" description="RCK C-terminal" evidence="13">
    <location>
        <begin position="588"/>
        <end position="671"/>
    </location>
</feature>
<dbReference type="InterPro" id="IPR006153">
    <property type="entry name" value="Cation/H_exchanger_TM"/>
</dbReference>
<evidence type="ECO:0000256" key="2">
    <source>
        <dbReference type="ARBA" id="ARBA00005551"/>
    </source>
</evidence>
<sequence>MLFSYTQSRFFTISPSGATIHLSSLLLLLASAVLTVVACRSLKLPAMLGYLVVGMLIGPHALGFIDTSTGAEHLAEFGVVFLMFTLGLEFNLARLMAMRKVVFGLGFSQVVATALLVCAVTRIGGGGWITGLALGGALAMSSTAMVSKLLAERNELNAPHGLNAIGVLLFQDLAVVPMLIMTPALSRPASEMFYALGLAAVKIGIVLFLLLYLGQKLMRPWFNLVARQHSSELFMINLLFITLGIAWLTDLAGLSMALGAFLAGMLIAETQYRYQVEDDIRPFRDLLLGLFFVTVGMNLDFHTLLRQWWLVLVVLALMGPGKMMLIAGLARLFGSAPGPSLRTGFTLGQGGEFAFVLLALSASNGLISAELQQATIAGIVLSMLATPFVIQHSDKLVLRLASSEWMNMAANLHQIAVRSMGAQGHVVLCGYGRSGQSLARLLTQENIPFFALDLDPEVVREAGAAGDSVVYGDAAKREVLLAAGLMRARALVVTYADTHSALQILELAKQLRPDLPVIVRTYDESDIDKLKAAGAAEVVAEILEGSLMLASHTLMLLGTPLNRVLKRIREVREARYQMFRGFFRSVNDDLEGTERTQPRLHSVHLIKGAAAIGRKLADLDLHAMHVEVKNLRRTNLPAWVPEPDMELQEGDVLVLLGEPENLSAAEMLLLGGGRR</sequence>
<feature type="transmembrane region" description="Helical" evidence="11">
    <location>
        <begin position="162"/>
        <end position="180"/>
    </location>
</feature>
<evidence type="ECO:0000256" key="4">
    <source>
        <dbReference type="ARBA" id="ARBA00022449"/>
    </source>
</evidence>
<keyword evidence="3" id="KW-0813">Transport</keyword>
<dbReference type="Pfam" id="PF02080">
    <property type="entry name" value="TrkA_C"/>
    <property type="match status" value="1"/>
</dbReference>
<dbReference type="Gene3D" id="3.30.70.1450">
    <property type="entry name" value="Regulator of K+ conductance, C-terminal domain"/>
    <property type="match status" value="1"/>
</dbReference>
<dbReference type="PROSITE" id="PS51202">
    <property type="entry name" value="RCK_C"/>
    <property type="match status" value="1"/>
</dbReference>
<gene>
    <name evidence="14" type="ORF">HNQ50_003825</name>
</gene>
<feature type="transmembrane region" description="Helical" evidence="11">
    <location>
        <begin position="192"/>
        <end position="213"/>
    </location>
</feature>
<keyword evidence="10 11" id="KW-0472">Membrane</keyword>
<evidence type="ECO:0000256" key="5">
    <source>
        <dbReference type="ARBA" id="ARBA00022538"/>
    </source>
</evidence>
<comment type="similarity">
    <text evidence="2">Belongs to the monovalent cation:proton antiporter 2 (CPA2) transporter (TC 2.A.37) family.</text>
</comment>
<dbReference type="NCBIfam" id="TIGR00932">
    <property type="entry name" value="2a37"/>
    <property type="match status" value="1"/>
</dbReference>
<dbReference type="Pfam" id="PF00999">
    <property type="entry name" value="Na_H_Exchanger"/>
    <property type="match status" value="1"/>
</dbReference>
<dbReference type="SUPFAM" id="SSF116726">
    <property type="entry name" value="TrkA C-terminal domain-like"/>
    <property type="match status" value="1"/>
</dbReference>
<feature type="transmembrane region" description="Helical" evidence="11">
    <location>
        <begin position="77"/>
        <end position="95"/>
    </location>
</feature>
<dbReference type="PANTHER" id="PTHR46157">
    <property type="entry name" value="K(+) EFFLUX ANTIPORTER 3, CHLOROPLASTIC"/>
    <property type="match status" value="1"/>
</dbReference>
<feature type="transmembrane region" description="Helical" evidence="11">
    <location>
        <begin position="102"/>
        <end position="123"/>
    </location>
</feature>
<dbReference type="GO" id="GO:1902600">
    <property type="term" value="P:proton transmembrane transport"/>
    <property type="evidence" value="ECO:0007669"/>
    <property type="project" value="InterPro"/>
</dbReference>
<feature type="transmembrane region" description="Helical" evidence="11">
    <location>
        <begin position="308"/>
        <end position="333"/>
    </location>
</feature>
<keyword evidence="6 11" id="KW-0812">Transmembrane</keyword>
<evidence type="ECO:0000256" key="8">
    <source>
        <dbReference type="ARBA" id="ARBA00022989"/>
    </source>
</evidence>
<feature type="transmembrane region" description="Helical" evidence="11">
    <location>
        <begin position="373"/>
        <end position="390"/>
    </location>
</feature>
<dbReference type="GO" id="GO:0008324">
    <property type="term" value="F:monoatomic cation transmembrane transporter activity"/>
    <property type="evidence" value="ECO:0007669"/>
    <property type="project" value="InterPro"/>
</dbReference>
<keyword evidence="9" id="KW-0406">Ion transport</keyword>
<comment type="caution">
    <text evidence="14">The sequence shown here is derived from an EMBL/GenBank/DDBJ whole genome shotgun (WGS) entry which is preliminary data.</text>
</comment>
<feature type="transmembrane region" description="Helical" evidence="11">
    <location>
        <begin position="345"/>
        <end position="367"/>
    </location>
</feature>
<dbReference type="InterPro" id="IPR006037">
    <property type="entry name" value="RCK_C"/>
</dbReference>
<evidence type="ECO:0000256" key="3">
    <source>
        <dbReference type="ARBA" id="ARBA00022448"/>
    </source>
</evidence>
<evidence type="ECO:0000259" key="13">
    <source>
        <dbReference type="PROSITE" id="PS51202"/>
    </source>
</evidence>
<dbReference type="SUPFAM" id="SSF51735">
    <property type="entry name" value="NAD(P)-binding Rossmann-fold domains"/>
    <property type="match status" value="1"/>
</dbReference>
<evidence type="ECO:0000256" key="9">
    <source>
        <dbReference type="ARBA" id="ARBA00023065"/>
    </source>
</evidence>
<dbReference type="GO" id="GO:0015297">
    <property type="term" value="F:antiporter activity"/>
    <property type="evidence" value="ECO:0007669"/>
    <property type="project" value="UniProtKB-KW"/>
</dbReference>
<keyword evidence="5" id="KW-0633">Potassium transport</keyword>
<protein>
    <submittedName>
        <fullName evidence="14">CPA2 family monovalent cation:H+ antiporter-2</fullName>
    </submittedName>
</protein>
<dbReference type="FunFam" id="3.40.50.720:FF:000036">
    <property type="entry name" value="Glutathione-regulated potassium-efflux system protein KefB"/>
    <property type="match status" value="1"/>
</dbReference>
<dbReference type="InterPro" id="IPR036291">
    <property type="entry name" value="NAD(P)-bd_dom_sf"/>
</dbReference>
<dbReference type="Gene3D" id="1.20.1530.20">
    <property type="match status" value="1"/>
</dbReference>
<keyword evidence="8 11" id="KW-1133">Transmembrane helix</keyword>
<feature type="transmembrane region" description="Helical" evidence="11">
    <location>
        <begin position="286"/>
        <end position="302"/>
    </location>
</feature>
<feature type="transmembrane region" description="Helical" evidence="11">
    <location>
        <begin position="20"/>
        <end position="39"/>
    </location>
</feature>
<evidence type="ECO:0000256" key="1">
    <source>
        <dbReference type="ARBA" id="ARBA00004127"/>
    </source>
</evidence>
<keyword evidence="15" id="KW-1185">Reference proteome</keyword>
<evidence type="ECO:0000256" key="10">
    <source>
        <dbReference type="ARBA" id="ARBA00023136"/>
    </source>
</evidence>
<feature type="transmembrane region" description="Helical" evidence="11">
    <location>
        <begin position="46"/>
        <end position="65"/>
    </location>
</feature>
<dbReference type="GO" id="GO:0006813">
    <property type="term" value="P:potassium ion transport"/>
    <property type="evidence" value="ECO:0007669"/>
    <property type="project" value="UniProtKB-KW"/>
</dbReference>
<dbReference type="InterPro" id="IPR036721">
    <property type="entry name" value="RCK_C_sf"/>
</dbReference>
<evidence type="ECO:0000313" key="14">
    <source>
        <dbReference type="EMBL" id="MBB5193071.1"/>
    </source>
</evidence>
<evidence type="ECO:0000313" key="15">
    <source>
        <dbReference type="Proteomes" id="UP000543030"/>
    </source>
</evidence>
<dbReference type="PANTHER" id="PTHR46157:SF4">
    <property type="entry name" value="K(+) EFFLUX ANTIPORTER 3, CHLOROPLASTIC"/>
    <property type="match status" value="1"/>
</dbReference>
<evidence type="ECO:0000259" key="12">
    <source>
        <dbReference type="PROSITE" id="PS51201"/>
    </source>
</evidence>
<organism evidence="14 15">
    <name type="scientific">Silvimonas terrae</name>
    <dbReference type="NCBI Taxonomy" id="300266"/>
    <lineage>
        <taxon>Bacteria</taxon>
        <taxon>Pseudomonadati</taxon>
        <taxon>Pseudomonadota</taxon>
        <taxon>Betaproteobacteria</taxon>
        <taxon>Neisseriales</taxon>
        <taxon>Chitinibacteraceae</taxon>
        <taxon>Silvimonas</taxon>
    </lineage>
</organism>
<dbReference type="Pfam" id="PF02254">
    <property type="entry name" value="TrkA_N"/>
    <property type="match status" value="1"/>
</dbReference>
<accession>A0A840RLT4</accession>
<feature type="transmembrane region" description="Helical" evidence="11">
    <location>
        <begin position="129"/>
        <end position="150"/>
    </location>
</feature>
<dbReference type="InterPro" id="IPR004771">
    <property type="entry name" value="K/H_exchanger"/>
</dbReference>
<name>A0A840RLT4_9NEIS</name>
<dbReference type="Proteomes" id="UP000543030">
    <property type="component" value="Unassembled WGS sequence"/>
</dbReference>
<comment type="subcellular location">
    <subcellularLocation>
        <location evidence="1">Endomembrane system</location>
        <topology evidence="1">Multi-pass membrane protein</topology>
    </subcellularLocation>
</comment>
<evidence type="ECO:0000256" key="6">
    <source>
        <dbReference type="ARBA" id="ARBA00022692"/>
    </source>
</evidence>
<reference evidence="14 15" key="1">
    <citation type="submission" date="2020-08" db="EMBL/GenBank/DDBJ databases">
        <title>Genomic Encyclopedia of Type Strains, Phase IV (KMG-IV): sequencing the most valuable type-strain genomes for metagenomic binning, comparative biology and taxonomic classification.</title>
        <authorList>
            <person name="Goeker M."/>
        </authorList>
    </citation>
    <scope>NUCLEOTIDE SEQUENCE [LARGE SCALE GENOMIC DNA]</scope>
    <source>
        <strain evidence="14 15">DSM 18233</strain>
    </source>
</reference>
<dbReference type="GO" id="GO:0012505">
    <property type="term" value="C:endomembrane system"/>
    <property type="evidence" value="ECO:0007669"/>
    <property type="project" value="UniProtKB-SubCell"/>
</dbReference>
<dbReference type="EMBL" id="JACHHN010000009">
    <property type="protein sequence ID" value="MBB5193071.1"/>
    <property type="molecule type" value="Genomic_DNA"/>
</dbReference>
<proteinExistence type="inferred from homology"/>
<feature type="transmembrane region" description="Helical" evidence="11">
    <location>
        <begin position="233"/>
        <end position="249"/>
    </location>
</feature>
<dbReference type="AlphaFoldDB" id="A0A840RLT4"/>
<evidence type="ECO:0000256" key="11">
    <source>
        <dbReference type="SAM" id="Phobius"/>
    </source>
</evidence>
<dbReference type="InterPro" id="IPR003148">
    <property type="entry name" value="RCK_N"/>
</dbReference>
<keyword evidence="7" id="KW-0630">Potassium</keyword>